<dbReference type="Proteomes" id="UP000191691">
    <property type="component" value="Unassembled WGS sequence"/>
</dbReference>
<evidence type="ECO:0000313" key="2">
    <source>
        <dbReference type="Proteomes" id="UP000191691"/>
    </source>
</evidence>
<dbReference type="AlphaFoldDB" id="A0A1V6X5M8"/>
<comment type="caution">
    <text evidence="1">The sequence shown here is derived from an EMBL/GenBank/DDBJ whole genome shotgun (WGS) entry which is preliminary data.</text>
</comment>
<proteinExistence type="predicted"/>
<dbReference type="EMBL" id="MOOB01000117">
    <property type="protein sequence ID" value="OQE70406.1"/>
    <property type="molecule type" value="Genomic_DNA"/>
</dbReference>
<sequence length="143" mass="15720">MAGLASAYLINADPCRRYEVEVSEKSHVALAPGCGRQLHTIAGQLVRPAIAVFTPRASLLTNEADDDPELKEHEEALAVLRSHGVVLGDSEWRKMLWDDLGGRLVANDSEDVKWSKRPRALEPTSCHSATPKRDELLRLQVAG</sequence>
<name>A0A1V6X5M8_PENNA</name>
<accession>A0A1V6X5M8</accession>
<keyword evidence="2" id="KW-1185">Reference proteome</keyword>
<evidence type="ECO:0000313" key="1">
    <source>
        <dbReference type="EMBL" id="OQE70406.1"/>
    </source>
</evidence>
<reference evidence="2" key="1">
    <citation type="journal article" date="2017" name="Nat. Microbiol.">
        <title>Global analysis of biosynthetic gene clusters reveals vast potential of secondary metabolite production in Penicillium species.</title>
        <authorList>
            <person name="Nielsen J.C."/>
            <person name="Grijseels S."/>
            <person name="Prigent S."/>
            <person name="Ji B."/>
            <person name="Dainat J."/>
            <person name="Nielsen K.F."/>
            <person name="Frisvad J.C."/>
            <person name="Workman M."/>
            <person name="Nielsen J."/>
        </authorList>
    </citation>
    <scope>NUCLEOTIDE SEQUENCE [LARGE SCALE GENOMIC DNA]</scope>
    <source>
        <strain evidence="2">IBT 13039</strain>
    </source>
</reference>
<gene>
    <name evidence="1" type="ORF">PENNAL_c0117G06889</name>
</gene>
<protein>
    <submittedName>
        <fullName evidence="1">Uncharacterized protein</fullName>
    </submittedName>
</protein>
<dbReference type="STRING" id="60175.A0A1V6X5M8"/>
<organism evidence="1 2">
    <name type="scientific">Penicillium nalgiovense</name>
    <dbReference type="NCBI Taxonomy" id="60175"/>
    <lineage>
        <taxon>Eukaryota</taxon>
        <taxon>Fungi</taxon>
        <taxon>Dikarya</taxon>
        <taxon>Ascomycota</taxon>
        <taxon>Pezizomycotina</taxon>
        <taxon>Eurotiomycetes</taxon>
        <taxon>Eurotiomycetidae</taxon>
        <taxon>Eurotiales</taxon>
        <taxon>Aspergillaceae</taxon>
        <taxon>Penicillium</taxon>
    </lineage>
</organism>